<accession>H3GPV9</accession>
<dbReference type="HOGENOM" id="CLU_040115_0_0_1"/>
<dbReference type="Proteomes" id="UP000005238">
    <property type="component" value="Unassembled WGS sequence"/>
</dbReference>
<evidence type="ECO:0000313" key="2">
    <source>
        <dbReference type="EnsemblProtists" id="Phyra78772"/>
    </source>
</evidence>
<dbReference type="AlphaFoldDB" id="H3GPV9"/>
<feature type="compositionally biased region" description="Low complexity" evidence="1">
    <location>
        <begin position="72"/>
        <end position="85"/>
    </location>
</feature>
<sequence length="342" mass="38126">MNVLPCEGDNAMTLQEALAFIDPSDDIDRNNATLPPLEETDELLGSVMGVLLEETTSLDGKAQKPTTKQERTTTTTPTKTAATEKTMGKKKRVRSPASSSTVLQRRKKAEILSLRQQATELQTLLNQLLSPDASSAVPKLNVKTCADSKARGQRPSQWQRSALEQYEMRCKSQQLNRQLKKIASQQRSTTISLRAILRRQSLVQDMNNVMKHESPEHLFGPLADNGVHRCMAQLAHAVDSMYQHPTPIFGSAPSVSSHVQTSYKEQRKGDVVAFITSTPMRCSMADASNVVWSHFVKEQPLHVESKPNVLHSTEPVTLHHLDESLQFEKLHYLRKISEPGKG</sequence>
<keyword evidence="3" id="KW-1185">Reference proteome</keyword>
<name>H3GPV9_PHYRM</name>
<dbReference type="VEuPathDB" id="FungiDB:KRP22_9109"/>
<reference evidence="3" key="1">
    <citation type="journal article" date="2006" name="Science">
        <title>Phytophthora genome sequences uncover evolutionary origins and mechanisms of pathogenesis.</title>
        <authorList>
            <person name="Tyler B.M."/>
            <person name="Tripathy S."/>
            <person name="Zhang X."/>
            <person name="Dehal P."/>
            <person name="Jiang R.H."/>
            <person name="Aerts A."/>
            <person name="Arredondo F.D."/>
            <person name="Baxter L."/>
            <person name="Bensasson D."/>
            <person name="Beynon J.L."/>
            <person name="Chapman J."/>
            <person name="Damasceno C.M."/>
            <person name="Dorrance A.E."/>
            <person name="Dou D."/>
            <person name="Dickerman A.W."/>
            <person name="Dubchak I.L."/>
            <person name="Garbelotto M."/>
            <person name="Gijzen M."/>
            <person name="Gordon S.G."/>
            <person name="Govers F."/>
            <person name="Grunwald N.J."/>
            <person name="Huang W."/>
            <person name="Ivors K.L."/>
            <person name="Jones R.W."/>
            <person name="Kamoun S."/>
            <person name="Krampis K."/>
            <person name="Lamour K.H."/>
            <person name="Lee M.K."/>
            <person name="McDonald W.H."/>
            <person name="Medina M."/>
            <person name="Meijer H.J."/>
            <person name="Nordberg E.K."/>
            <person name="Maclean D.J."/>
            <person name="Ospina-Giraldo M.D."/>
            <person name="Morris P.F."/>
            <person name="Phuntumart V."/>
            <person name="Putnam N.H."/>
            <person name="Rash S."/>
            <person name="Rose J.K."/>
            <person name="Sakihama Y."/>
            <person name="Salamov A.A."/>
            <person name="Savidor A."/>
            <person name="Scheuring C.F."/>
            <person name="Smith B.M."/>
            <person name="Sobral B.W."/>
            <person name="Terry A."/>
            <person name="Torto-Alalibo T.A."/>
            <person name="Win J."/>
            <person name="Xu Z."/>
            <person name="Zhang H."/>
            <person name="Grigoriev I.V."/>
            <person name="Rokhsar D.S."/>
            <person name="Boore J.L."/>
        </authorList>
    </citation>
    <scope>NUCLEOTIDE SEQUENCE [LARGE SCALE GENOMIC DNA]</scope>
    <source>
        <strain evidence="3">Pr102</strain>
    </source>
</reference>
<dbReference type="VEuPathDB" id="FungiDB:KRP23_12141"/>
<proteinExistence type="predicted"/>
<protein>
    <submittedName>
        <fullName evidence="2">Uncharacterized protein</fullName>
    </submittedName>
</protein>
<organism evidence="2 3">
    <name type="scientific">Phytophthora ramorum</name>
    <name type="common">Sudden oak death agent</name>
    <dbReference type="NCBI Taxonomy" id="164328"/>
    <lineage>
        <taxon>Eukaryota</taxon>
        <taxon>Sar</taxon>
        <taxon>Stramenopiles</taxon>
        <taxon>Oomycota</taxon>
        <taxon>Peronosporomycetes</taxon>
        <taxon>Peronosporales</taxon>
        <taxon>Peronosporaceae</taxon>
        <taxon>Phytophthora</taxon>
    </lineage>
</organism>
<reference evidence="2" key="2">
    <citation type="submission" date="2015-06" db="UniProtKB">
        <authorList>
            <consortium name="EnsemblProtists"/>
        </authorList>
    </citation>
    <scope>IDENTIFICATION</scope>
    <source>
        <strain evidence="2">Pr102</strain>
    </source>
</reference>
<dbReference type="EnsemblProtists" id="Phyra78772">
    <property type="protein sequence ID" value="Phyra78772"/>
    <property type="gene ID" value="Phyra78772"/>
</dbReference>
<dbReference type="EMBL" id="DS566031">
    <property type="status" value="NOT_ANNOTATED_CDS"/>
    <property type="molecule type" value="Genomic_DNA"/>
</dbReference>
<evidence type="ECO:0000256" key="1">
    <source>
        <dbReference type="SAM" id="MobiDB-lite"/>
    </source>
</evidence>
<feature type="region of interest" description="Disordered" evidence="1">
    <location>
        <begin position="56"/>
        <end position="104"/>
    </location>
</feature>
<dbReference type="InParanoid" id="H3GPV9"/>
<evidence type="ECO:0000313" key="3">
    <source>
        <dbReference type="Proteomes" id="UP000005238"/>
    </source>
</evidence>